<evidence type="ECO:0000256" key="1">
    <source>
        <dbReference type="SAM" id="SignalP"/>
    </source>
</evidence>
<gene>
    <name evidence="2" type="ORF">TGAMA5MH_01124</name>
</gene>
<dbReference type="AlphaFoldDB" id="A0A2K0TP44"/>
<organism evidence="2 3">
    <name type="scientific">Trichoderma gamsii</name>
    <dbReference type="NCBI Taxonomy" id="398673"/>
    <lineage>
        <taxon>Eukaryota</taxon>
        <taxon>Fungi</taxon>
        <taxon>Dikarya</taxon>
        <taxon>Ascomycota</taxon>
        <taxon>Pezizomycotina</taxon>
        <taxon>Sordariomycetes</taxon>
        <taxon>Hypocreomycetidae</taxon>
        <taxon>Hypocreales</taxon>
        <taxon>Hypocreaceae</taxon>
        <taxon>Trichoderma</taxon>
    </lineage>
</organism>
<proteinExistence type="predicted"/>
<sequence length="179" mass="19072">MVAFVKLILLASAVAAATAQLLASDETNVLNDITADIGPQITILSKDISSFPIDGLTGAEEIENDAITLIETLKMATGHVKETGSLSVVSGLEVLAQIEYLIPPFLNTLATIPLKSTAWNALEGPGLALEDLKVGKQAFSEYLDAIIAAEPYALKSRIIAVKMRLMDAFDEIITIYPLS</sequence>
<reference evidence="2 3" key="1">
    <citation type="submission" date="2017-02" db="EMBL/GenBank/DDBJ databases">
        <title>Genomes of Trichoderma spp. with biocontrol activity.</title>
        <authorList>
            <person name="Gardiner D."/>
            <person name="Kazan K."/>
            <person name="Vos C."/>
            <person name="Harvey P."/>
        </authorList>
    </citation>
    <scope>NUCLEOTIDE SEQUENCE [LARGE SCALE GENOMIC DNA]</scope>
    <source>
        <strain evidence="2 3">A5MH</strain>
    </source>
</reference>
<accession>A0A2K0TP44</accession>
<evidence type="ECO:0000313" key="2">
    <source>
        <dbReference type="EMBL" id="PNP47308.1"/>
    </source>
</evidence>
<keyword evidence="1" id="KW-0732">Signal</keyword>
<dbReference type="Pfam" id="PF12296">
    <property type="entry name" value="HsbA"/>
    <property type="match status" value="1"/>
</dbReference>
<evidence type="ECO:0000313" key="3">
    <source>
        <dbReference type="Proteomes" id="UP000236546"/>
    </source>
</evidence>
<dbReference type="EMBL" id="MTYH01000013">
    <property type="protein sequence ID" value="PNP47308.1"/>
    <property type="molecule type" value="Genomic_DNA"/>
</dbReference>
<feature type="signal peptide" evidence="1">
    <location>
        <begin position="1"/>
        <end position="19"/>
    </location>
</feature>
<feature type="chain" id="PRO_5014355251" description="Antigenic cell wall galactomannoprotein" evidence="1">
    <location>
        <begin position="20"/>
        <end position="179"/>
    </location>
</feature>
<evidence type="ECO:0008006" key="4">
    <source>
        <dbReference type="Google" id="ProtNLM"/>
    </source>
</evidence>
<dbReference type="OrthoDB" id="3485059at2759"/>
<comment type="caution">
    <text evidence="2">The sequence shown here is derived from an EMBL/GenBank/DDBJ whole genome shotgun (WGS) entry which is preliminary data.</text>
</comment>
<name>A0A2K0TP44_9HYPO</name>
<dbReference type="Proteomes" id="UP000236546">
    <property type="component" value="Unassembled WGS sequence"/>
</dbReference>
<dbReference type="InterPro" id="IPR021054">
    <property type="entry name" value="Cell_wall_mannoprotein_1"/>
</dbReference>
<protein>
    <recommendedName>
        <fullName evidence="4">Antigenic cell wall galactomannoprotein</fullName>
    </recommendedName>
</protein>